<dbReference type="EMBL" id="KL584757">
    <property type="protein sequence ID" value="KEQ96167.1"/>
    <property type="molecule type" value="Genomic_DNA"/>
</dbReference>
<dbReference type="RefSeq" id="XP_013344753.1">
    <property type="nucleotide sequence ID" value="XM_013489299.1"/>
</dbReference>
<evidence type="ECO:0000313" key="1">
    <source>
        <dbReference type="EMBL" id="KEQ96167.1"/>
    </source>
</evidence>
<dbReference type="GeneID" id="25370276"/>
<protein>
    <submittedName>
        <fullName evidence="1">Uncharacterized protein</fullName>
    </submittedName>
</protein>
<dbReference type="AlphaFoldDB" id="A0A074YQ45"/>
<dbReference type="InParanoid" id="A0A074YQ45"/>
<name>A0A074YQ45_AURSE</name>
<sequence>MHLPTIRRRHSLSRSHLLSSASLALRAIGTQSHRLHRRLPLYRFSSCPALANLSLRLESRLTTRHMVLVTLAVSMSLIHCSATLLHCKYQRRSNTFHDLVALTHMCRQT</sequence>
<proteinExistence type="predicted"/>
<gene>
    <name evidence="1" type="ORF">AUEXF2481DRAFT_666268</name>
</gene>
<organism evidence="1 2">
    <name type="scientific">Aureobasidium subglaciale (strain EXF-2481)</name>
    <name type="common">Aureobasidium pullulans var. subglaciale</name>
    <dbReference type="NCBI Taxonomy" id="1043005"/>
    <lineage>
        <taxon>Eukaryota</taxon>
        <taxon>Fungi</taxon>
        <taxon>Dikarya</taxon>
        <taxon>Ascomycota</taxon>
        <taxon>Pezizomycotina</taxon>
        <taxon>Dothideomycetes</taxon>
        <taxon>Dothideomycetidae</taxon>
        <taxon>Dothideales</taxon>
        <taxon>Saccotheciaceae</taxon>
        <taxon>Aureobasidium</taxon>
    </lineage>
</organism>
<evidence type="ECO:0000313" key="2">
    <source>
        <dbReference type="Proteomes" id="UP000030641"/>
    </source>
</evidence>
<reference evidence="1 2" key="1">
    <citation type="journal article" date="2014" name="BMC Genomics">
        <title>Genome sequencing of four Aureobasidium pullulans varieties: biotechnological potential, stress tolerance, and description of new species.</title>
        <authorList>
            <person name="Gostin Ar C."/>
            <person name="Ohm R.A."/>
            <person name="Kogej T."/>
            <person name="Sonjak S."/>
            <person name="Turk M."/>
            <person name="Zajc J."/>
            <person name="Zalar P."/>
            <person name="Grube M."/>
            <person name="Sun H."/>
            <person name="Han J."/>
            <person name="Sharma A."/>
            <person name="Chiniquy J."/>
            <person name="Ngan C.Y."/>
            <person name="Lipzen A."/>
            <person name="Barry K."/>
            <person name="Grigoriev I.V."/>
            <person name="Gunde-Cimerman N."/>
        </authorList>
    </citation>
    <scope>NUCLEOTIDE SEQUENCE [LARGE SCALE GENOMIC DNA]</scope>
    <source>
        <strain evidence="1 2">EXF-2481</strain>
    </source>
</reference>
<dbReference type="HOGENOM" id="CLU_2183440_0_0_1"/>
<dbReference type="Proteomes" id="UP000030641">
    <property type="component" value="Unassembled WGS sequence"/>
</dbReference>
<keyword evidence="2" id="KW-1185">Reference proteome</keyword>
<accession>A0A074YQ45</accession>